<proteinExistence type="predicted"/>
<accession>A0AA38R8N8</accession>
<dbReference type="EMBL" id="JANBVN010000123">
    <property type="protein sequence ID" value="KAJ9142312.1"/>
    <property type="molecule type" value="Genomic_DNA"/>
</dbReference>
<dbReference type="PANTHER" id="PTHR32027">
    <property type="entry name" value="CYTOSINE DEAMINASE"/>
    <property type="match status" value="1"/>
</dbReference>
<dbReference type="GO" id="GO:0016814">
    <property type="term" value="F:hydrolase activity, acting on carbon-nitrogen (but not peptide) bonds, in cyclic amidines"/>
    <property type="evidence" value="ECO:0007669"/>
    <property type="project" value="TreeGrafter"/>
</dbReference>
<keyword evidence="2" id="KW-1185">Reference proteome</keyword>
<reference evidence="1" key="1">
    <citation type="submission" date="2022-07" db="EMBL/GenBank/DDBJ databases">
        <title>Fungi with potential for degradation of polypropylene.</title>
        <authorList>
            <person name="Gostincar C."/>
        </authorList>
    </citation>
    <scope>NUCLEOTIDE SEQUENCE</scope>
    <source>
        <strain evidence="1">EXF-13287</strain>
    </source>
</reference>
<comment type="caution">
    <text evidence="1">The sequence shown here is derived from an EMBL/GenBank/DDBJ whole genome shotgun (WGS) entry which is preliminary data.</text>
</comment>
<gene>
    <name evidence="1" type="ORF">NKR19_g7235</name>
</gene>
<dbReference type="InterPro" id="IPR052349">
    <property type="entry name" value="Metallo-hydrolase_Enzymes"/>
</dbReference>
<dbReference type="PANTHER" id="PTHR32027:SF0">
    <property type="entry name" value="CYTOSINE DEAMINASE"/>
    <property type="match status" value="1"/>
</dbReference>
<dbReference type="Proteomes" id="UP001174691">
    <property type="component" value="Unassembled WGS sequence"/>
</dbReference>
<sequence>MVETRLQNVILPSRGSDKTFDVTISDNIVTSVTRSSPQHTCPSLLLPSLCHPHLHLDKAYLLTSNNPTYSHLAPETGSFSEALTNTAQAKSLYTEEDLYLRGSQLLATTHAQGATTARTFVEVDATTGTLPLTVARRLKRDFAHLIELQIVAFAQERLCSGADGDANRRVLEEVLASEAAADIAVLGTTPYVESSRQAQISNIAWAIRTAIDKNLHLDFHLDYNLNSHSSDPECSPLTYEVISGLNSAHWTTKNEGKTVVLGHCTQLSLLGNDDLNQLKTKISDEGLPVHFVGLPTSDLFMMGRGHHPKPRGTLPVMDFISNGLEACLGVNNVGNAFTPFGTADPLSLASWAVGIYQAGTEADAEILYGCVSWRARRAIGLASEQDGKMGGETDVYEGMRWRPMLLVENRLFIDMGDQIVRGNKEDGDSALMIPGRQRCSIRDVVWDPPEVSLRKVMK</sequence>
<evidence type="ECO:0000313" key="2">
    <source>
        <dbReference type="Proteomes" id="UP001174691"/>
    </source>
</evidence>
<protein>
    <submittedName>
        <fullName evidence="1">Amidohydrolase</fullName>
    </submittedName>
</protein>
<dbReference type="AlphaFoldDB" id="A0AA38R8N8"/>
<dbReference type="Gene3D" id="3.20.20.140">
    <property type="entry name" value="Metal-dependent hydrolases"/>
    <property type="match status" value="1"/>
</dbReference>
<name>A0AA38R8N8_9PEZI</name>
<dbReference type="SUPFAM" id="SSF51556">
    <property type="entry name" value="Metallo-dependent hydrolases"/>
    <property type="match status" value="1"/>
</dbReference>
<dbReference type="InterPro" id="IPR032466">
    <property type="entry name" value="Metal_Hydrolase"/>
</dbReference>
<evidence type="ECO:0000313" key="1">
    <source>
        <dbReference type="EMBL" id="KAJ9142312.1"/>
    </source>
</evidence>
<organism evidence="1 2">
    <name type="scientific">Coniochaeta hoffmannii</name>
    <dbReference type="NCBI Taxonomy" id="91930"/>
    <lineage>
        <taxon>Eukaryota</taxon>
        <taxon>Fungi</taxon>
        <taxon>Dikarya</taxon>
        <taxon>Ascomycota</taxon>
        <taxon>Pezizomycotina</taxon>
        <taxon>Sordariomycetes</taxon>
        <taxon>Sordariomycetidae</taxon>
        <taxon>Coniochaetales</taxon>
        <taxon>Coniochaetaceae</taxon>
        <taxon>Coniochaeta</taxon>
    </lineage>
</organism>